<dbReference type="NCBIfam" id="NF009464">
    <property type="entry name" value="PRK12824.1"/>
    <property type="match status" value="1"/>
</dbReference>
<dbReference type="SUPFAM" id="SSF51735">
    <property type="entry name" value="NAD(P)-binding Rossmann-fold domains"/>
    <property type="match status" value="1"/>
</dbReference>
<dbReference type="GO" id="GO:0005737">
    <property type="term" value="C:cytoplasm"/>
    <property type="evidence" value="ECO:0007669"/>
    <property type="project" value="InterPro"/>
</dbReference>
<dbReference type="InterPro" id="IPR011283">
    <property type="entry name" value="Acetoacetyl-CoA_reductase"/>
</dbReference>
<dbReference type="Pfam" id="PF13561">
    <property type="entry name" value="adh_short_C2"/>
    <property type="match status" value="1"/>
</dbReference>
<dbReference type="GO" id="GO:0018454">
    <property type="term" value="F:acetoacetyl-CoA reductase activity"/>
    <property type="evidence" value="ECO:0007669"/>
    <property type="project" value="InterPro"/>
</dbReference>
<accession>K2HBY6</accession>
<comment type="similarity">
    <text evidence="1">Belongs to the short-chain dehydrogenases/reductases (SDR) family.</text>
</comment>
<dbReference type="PATRIC" id="fig|1231392.3.peg.1644"/>
<evidence type="ECO:0000256" key="2">
    <source>
        <dbReference type="ARBA" id="ARBA00023002"/>
    </source>
</evidence>
<dbReference type="STRING" id="1231392.OCGS_1638"/>
<dbReference type="NCBIfam" id="NF009466">
    <property type="entry name" value="PRK12826.1-2"/>
    <property type="match status" value="1"/>
</dbReference>
<dbReference type="Proteomes" id="UP000006765">
    <property type="component" value="Unassembled WGS sequence"/>
</dbReference>
<dbReference type="EMBL" id="AMGO01000036">
    <property type="protein sequence ID" value="EKE44122.1"/>
    <property type="molecule type" value="Genomic_DNA"/>
</dbReference>
<feature type="domain" description="Ketoreductase" evidence="3">
    <location>
        <begin position="3"/>
        <end position="178"/>
    </location>
</feature>
<dbReference type="InterPro" id="IPR057326">
    <property type="entry name" value="KR_dom"/>
</dbReference>
<dbReference type="CDD" id="cd05333">
    <property type="entry name" value="BKR_SDR_c"/>
    <property type="match status" value="1"/>
</dbReference>
<dbReference type="PANTHER" id="PTHR42879:SF2">
    <property type="entry name" value="3-OXOACYL-[ACYL-CARRIER-PROTEIN] REDUCTASE FABG"/>
    <property type="match status" value="1"/>
</dbReference>
<evidence type="ECO:0000256" key="1">
    <source>
        <dbReference type="ARBA" id="ARBA00006484"/>
    </source>
</evidence>
<dbReference type="FunFam" id="3.40.50.720:FF:000173">
    <property type="entry name" value="3-oxoacyl-[acyl-carrier protein] reductase"/>
    <property type="match status" value="1"/>
</dbReference>
<dbReference type="RefSeq" id="WP_007426790.1">
    <property type="nucleotide sequence ID" value="NZ_AMGO01000036.1"/>
</dbReference>
<dbReference type="eggNOG" id="COG1028">
    <property type="taxonomic scope" value="Bacteria"/>
</dbReference>
<dbReference type="PRINTS" id="PR00081">
    <property type="entry name" value="GDHRDH"/>
</dbReference>
<organism evidence="4 5">
    <name type="scientific">Oceaniovalibus guishaninsula JLT2003</name>
    <dbReference type="NCBI Taxonomy" id="1231392"/>
    <lineage>
        <taxon>Bacteria</taxon>
        <taxon>Pseudomonadati</taxon>
        <taxon>Pseudomonadota</taxon>
        <taxon>Alphaproteobacteria</taxon>
        <taxon>Rhodobacterales</taxon>
        <taxon>Roseobacteraceae</taxon>
        <taxon>Oceaniovalibus</taxon>
    </lineage>
</organism>
<dbReference type="InterPro" id="IPR002347">
    <property type="entry name" value="SDR_fam"/>
</dbReference>
<dbReference type="AlphaFoldDB" id="K2HBY6"/>
<evidence type="ECO:0000313" key="5">
    <source>
        <dbReference type="Proteomes" id="UP000006765"/>
    </source>
</evidence>
<comment type="caution">
    <text evidence="4">The sequence shown here is derived from an EMBL/GenBank/DDBJ whole genome shotgun (WGS) entry which is preliminary data.</text>
</comment>
<keyword evidence="2" id="KW-0560">Oxidoreductase</keyword>
<dbReference type="InterPro" id="IPR050259">
    <property type="entry name" value="SDR"/>
</dbReference>
<protein>
    <submittedName>
        <fullName evidence="4">Acetoacetyl-CoA reductase</fullName>
    </submittedName>
</protein>
<dbReference type="OrthoDB" id="9804774at2"/>
<sequence>MARTALVTGGTRGIGAAISVALRDAGYDVAANYAGNDEAAKKFADETGIKVFKWSVADYDACKDGIAKVAEALGPVEVLVNNAGITRDAMFHRMTPDQWREVIDTNLTGVFNMTHCVWGAMRDAKFGRVVNISSINGQKGQAGQANYSAAKAGDLGFTKALAQEGARAGITVNAICPGYIGTEMVRAIDEKVLNERIIPQIPVGRLGEPEEIARCVVFLAGEDAGFITGSTISANGGQYFA</sequence>
<dbReference type="PRINTS" id="PR00080">
    <property type="entry name" value="SDRFAMILY"/>
</dbReference>
<name>K2HBY6_9RHOB</name>
<keyword evidence="5" id="KW-1185">Reference proteome</keyword>
<dbReference type="Gene3D" id="3.40.50.720">
    <property type="entry name" value="NAD(P)-binding Rossmann-like Domain"/>
    <property type="match status" value="1"/>
</dbReference>
<dbReference type="SMART" id="SM00822">
    <property type="entry name" value="PKS_KR"/>
    <property type="match status" value="1"/>
</dbReference>
<proteinExistence type="inferred from homology"/>
<dbReference type="PROSITE" id="PS00061">
    <property type="entry name" value="ADH_SHORT"/>
    <property type="match status" value="1"/>
</dbReference>
<dbReference type="NCBIfam" id="TIGR01829">
    <property type="entry name" value="AcAcCoA_reduct"/>
    <property type="match status" value="1"/>
</dbReference>
<dbReference type="InterPro" id="IPR020904">
    <property type="entry name" value="Sc_DH/Rdtase_CS"/>
</dbReference>
<dbReference type="InterPro" id="IPR036291">
    <property type="entry name" value="NAD(P)-bd_dom_sf"/>
</dbReference>
<gene>
    <name evidence="4" type="ORF">OCGS_1638</name>
</gene>
<evidence type="ECO:0000313" key="4">
    <source>
        <dbReference type="EMBL" id="EKE44122.1"/>
    </source>
</evidence>
<dbReference type="GO" id="GO:0032787">
    <property type="term" value="P:monocarboxylic acid metabolic process"/>
    <property type="evidence" value="ECO:0007669"/>
    <property type="project" value="UniProtKB-ARBA"/>
</dbReference>
<dbReference type="PANTHER" id="PTHR42879">
    <property type="entry name" value="3-OXOACYL-(ACYL-CARRIER-PROTEIN) REDUCTASE"/>
    <property type="match status" value="1"/>
</dbReference>
<evidence type="ECO:0000259" key="3">
    <source>
        <dbReference type="SMART" id="SM00822"/>
    </source>
</evidence>
<dbReference type="GO" id="GO:0042619">
    <property type="term" value="P:poly-hydroxybutyrate biosynthetic process"/>
    <property type="evidence" value="ECO:0007669"/>
    <property type="project" value="InterPro"/>
</dbReference>
<reference evidence="4 5" key="1">
    <citation type="journal article" date="2012" name="J. Bacteriol.">
        <title>Draft Genome Sequence of Oceaniovalibus guishaninsula JLT2003T.</title>
        <authorList>
            <person name="Tang K."/>
            <person name="Liu K."/>
            <person name="Jiao N."/>
        </authorList>
    </citation>
    <scope>NUCLEOTIDE SEQUENCE [LARGE SCALE GENOMIC DNA]</scope>
    <source>
        <strain evidence="4 5">JLT2003</strain>
    </source>
</reference>